<evidence type="ECO:0000313" key="5">
    <source>
        <dbReference type="Proteomes" id="UP000868497"/>
    </source>
</evidence>
<comment type="caution">
    <text evidence="2">The sequence shown here is derived from an EMBL/GenBank/DDBJ whole genome shotgun (WGS) entry which is preliminary data.</text>
</comment>
<evidence type="ECO:0000313" key="2">
    <source>
        <dbReference type="EMBL" id="HAU4358967.1"/>
    </source>
</evidence>
<keyword evidence="4" id="KW-1185">Reference proteome</keyword>
<dbReference type="AlphaFoldDB" id="A0AAD3YS89"/>
<dbReference type="Proteomes" id="UP000673434">
    <property type="component" value="Unassembled WGS sequence"/>
</dbReference>
<feature type="region of interest" description="Disordered" evidence="1">
    <location>
        <begin position="1"/>
        <end position="33"/>
    </location>
</feature>
<accession>A0AAD3YS89</accession>
<reference evidence="3 4" key="3">
    <citation type="submission" date="2021-03" db="EMBL/GenBank/DDBJ databases">
        <authorList>
            <person name="Stanton E."/>
        </authorList>
    </citation>
    <scope>NUCLEOTIDE SEQUENCE [LARGE SCALE GENOMIC DNA]</scope>
    <source>
        <strain evidence="3 4">2020EL-00037</strain>
    </source>
</reference>
<dbReference type="Proteomes" id="UP000868497">
    <property type="component" value="Unassembled WGS sequence"/>
</dbReference>
<name>A0AAD3YS89_KLEOX</name>
<reference evidence="2" key="1">
    <citation type="journal article" date="2018" name="Genome Biol.">
        <title>SKESA: strategic k-mer extension for scrupulous assemblies.</title>
        <authorList>
            <person name="Souvorov A."/>
            <person name="Agarwala R."/>
            <person name="Lipman D.J."/>
        </authorList>
    </citation>
    <scope>NUCLEOTIDE SEQUENCE</scope>
    <source>
        <strain evidence="2">AUSMDU00005748</strain>
    </source>
</reference>
<reference evidence="2" key="2">
    <citation type="submission" date="2019-09" db="EMBL/GenBank/DDBJ databases">
        <authorList>
            <consortium name="NCBI Pathogen Detection Project"/>
        </authorList>
    </citation>
    <scope>NUCLEOTIDE SEQUENCE</scope>
    <source>
        <strain evidence="2">AUSMDU00005748</strain>
    </source>
</reference>
<dbReference type="EMBL" id="DACXIC010000032">
    <property type="protein sequence ID" value="HAU4358967.1"/>
    <property type="molecule type" value="Genomic_DNA"/>
</dbReference>
<proteinExistence type="predicted"/>
<gene>
    <name evidence="2" type="ORF">F6W21_21800</name>
    <name evidence="3" type="ORF">J7S78_31440</name>
</gene>
<organism evidence="2 5">
    <name type="scientific">Klebsiella oxytoca</name>
    <dbReference type="NCBI Taxonomy" id="571"/>
    <lineage>
        <taxon>Bacteria</taxon>
        <taxon>Pseudomonadati</taxon>
        <taxon>Pseudomonadota</taxon>
        <taxon>Gammaproteobacteria</taxon>
        <taxon>Enterobacterales</taxon>
        <taxon>Enterobacteriaceae</taxon>
        <taxon>Klebsiella/Raoultella group</taxon>
        <taxon>Klebsiella</taxon>
    </lineage>
</organism>
<dbReference type="EMBL" id="JAGKON010000061">
    <property type="protein sequence ID" value="MBQ0604297.1"/>
    <property type="molecule type" value="Genomic_DNA"/>
</dbReference>
<protein>
    <submittedName>
        <fullName evidence="2">Uncharacterized protein</fullName>
    </submittedName>
</protein>
<evidence type="ECO:0000313" key="4">
    <source>
        <dbReference type="Proteomes" id="UP000673434"/>
    </source>
</evidence>
<evidence type="ECO:0000256" key="1">
    <source>
        <dbReference type="SAM" id="MobiDB-lite"/>
    </source>
</evidence>
<evidence type="ECO:0000313" key="3">
    <source>
        <dbReference type="EMBL" id="MBQ0604297.1"/>
    </source>
</evidence>
<sequence>MLPGSPAKAFTPRAGDRQSQQRSDKPLLAPFTEQEEDILASAEAEDKKVLLKRWLSEISRN</sequence>